<dbReference type="Proteomes" id="UP000605846">
    <property type="component" value="Unassembled WGS sequence"/>
</dbReference>
<evidence type="ECO:0000313" key="3">
    <source>
        <dbReference type="Proteomes" id="UP000605846"/>
    </source>
</evidence>
<dbReference type="InterPro" id="IPR001810">
    <property type="entry name" value="F-box_dom"/>
</dbReference>
<organism evidence="2 3">
    <name type="scientific">Apophysomyces ossiformis</name>
    <dbReference type="NCBI Taxonomy" id="679940"/>
    <lineage>
        <taxon>Eukaryota</taxon>
        <taxon>Fungi</taxon>
        <taxon>Fungi incertae sedis</taxon>
        <taxon>Mucoromycota</taxon>
        <taxon>Mucoromycotina</taxon>
        <taxon>Mucoromycetes</taxon>
        <taxon>Mucorales</taxon>
        <taxon>Mucorineae</taxon>
        <taxon>Mucoraceae</taxon>
        <taxon>Apophysomyces</taxon>
    </lineage>
</organism>
<evidence type="ECO:0000259" key="1">
    <source>
        <dbReference type="PROSITE" id="PS50181"/>
    </source>
</evidence>
<dbReference type="PROSITE" id="PS50181">
    <property type="entry name" value="FBOX"/>
    <property type="match status" value="1"/>
</dbReference>
<evidence type="ECO:0000313" key="2">
    <source>
        <dbReference type="EMBL" id="KAF7731763.1"/>
    </source>
</evidence>
<accession>A0A8H7BV52</accession>
<gene>
    <name evidence="2" type="ORF">EC973_008277</name>
</gene>
<dbReference type="SUPFAM" id="SSF81383">
    <property type="entry name" value="F-box domain"/>
    <property type="match status" value="1"/>
</dbReference>
<name>A0A8H7BV52_9FUNG</name>
<dbReference type="OrthoDB" id="2205570at2759"/>
<dbReference type="EMBL" id="JABAYA010000007">
    <property type="protein sequence ID" value="KAF7731763.1"/>
    <property type="molecule type" value="Genomic_DNA"/>
</dbReference>
<protein>
    <recommendedName>
        <fullName evidence="1">F-box domain-containing protein</fullName>
    </recommendedName>
</protein>
<comment type="caution">
    <text evidence="2">The sequence shown here is derived from an EMBL/GenBank/DDBJ whole genome shotgun (WGS) entry which is preliminary data.</text>
</comment>
<sequence>MTRPWSPQLPVLPNELLMQVILFTNPKDLVSFLFVCRYTYQLVCQRVYRRVIFPDTVGLTDIVGFCQKYGLSLETIKLPKAHHYSDNFFVMLLQLCPKLAFLQSSMTPKQLLRLRPSIRPSACFMLTYVPTSFDLGDQYNLAALPCCSSYFAFPNHHQTTTLTHISHYFHHPGALRNAILPTFGADLLSLNLNPYDVVTAAVASMIAQKCPRLRYLAAPAVKAEGLWMLLRWCHTLVAILVGGDQSDDEDEDDTAARQARRMLRNQENEQSVATIENHKRVWCVHPHTRRMLNEPDCKSWHIGILPKV</sequence>
<dbReference type="AlphaFoldDB" id="A0A8H7BV52"/>
<reference evidence="2" key="1">
    <citation type="submission" date="2020-01" db="EMBL/GenBank/DDBJ databases">
        <title>Genome Sequencing of Three Apophysomyces-Like Fungal Strains Confirms a Novel Fungal Genus in the Mucoromycota with divergent Burkholderia-like Endosymbiotic Bacteria.</title>
        <authorList>
            <person name="Stajich J.E."/>
            <person name="Macias A.M."/>
            <person name="Carter-House D."/>
            <person name="Lovett B."/>
            <person name="Kasson L.R."/>
            <person name="Berry K."/>
            <person name="Grigoriev I."/>
            <person name="Chang Y."/>
            <person name="Spatafora J."/>
            <person name="Kasson M.T."/>
        </authorList>
    </citation>
    <scope>NUCLEOTIDE SEQUENCE</scope>
    <source>
        <strain evidence="2">NRRL A-21654</strain>
    </source>
</reference>
<dbReference type="InterPro" id="IPR036047">
    <property type="entry name" value="F-box-like_dom_sf"/>
</dbReference>
<proteinExistence type="predicted"/>
<feature type="domain" description="F-box" evidence="1">
    <location>
        <begin position="6"/>
        <end position="51"/>
    </location>
</feature>
<dbReference type="Pfam" id="PF12937">
    <property type="entry name" value="F-box-like"/>
    <property type="match status" value="1"/>
</dbReference>
<keyword evidence="3" id="KW-1185">Reference proteome</keyword>